<keyword evidence="7 10" id="KW-0418">Kinase</keyword>
<dbReference type="Gene3D" id="3.40.50.300">
    <property type="entry name" value="P-loop containing nucleotide triphosphate hydrolases"/>
    <property type="match status" value="1"/>
</dbReference>
<dbReference type="EMBL" id="NCKU01020709">
    <property type="protein sequence ID" value="RWR98579.1"/>
    <property type="molecule type" value="Genomic_DNA"/>
</dbReference>
<comment type="caution">
    <text evidence="12">The sequence shown here is derived from an EMBL/GenBank/DDBJ whole genome shotgun (WGS) entry which is preliminary data.</text>
</comment>
<feature type="binding site" evidence="10">
    <location>
        <position position="21"/>
    </location>
    <ligand>
        <name>ATP</name>
        <dbReference type="ChEBI" id="CHEBI:30616"/>
    </ligand>
</feature>
<organism evidence="12 14">
    <name type="scientific">Dinothrombium tinctorium</name>
    <dbReference type="NCBI Taxonomy" id="1965070"/>
    <lineage>
        <taxon>Eukaryota</taxon>
        <taxon>Metazoa</taxon>
        <taxon>Ecdysozoa</taxon>
        <taxon>Arthropoda</taxon>
        <taxon>Chelicerata</taxon>
        <taxon>Arachnida</taxon>
        <taxon>Acari</taxon>
        <taxon>Acariformes</taxon>
        <taxon>Trombidiformes</taxon>
        <taxon>Prostigmata</taxon>
        <taxon>Anystina</taxon>
        <taxon>Parasitengona</taxon>
        <taxon>Trombidioidea</taxon>
        <taxon>Trombidiidae</taxon>
        <taxon>Dinothrombium</taxon>
    </lineage>
</organism>
<dbReference type="OrthoDB" id="10251185at2759"/>
<comment type="subunit">
    <text evidence="10">Monomer and homodimer. Interacts with small ribosomal subunit protein uS11. Not a structural component of 43S pre-ribosomes, but transiently interacts with them by binding to uS11.</text>
</comment>
<dbReference type="PANTHER" id="PTHR12595:SF0">
    <property type="entry name" value="ADENYLATE KINASE ISOENZYME 6"/>
    <property type="match status" value="1"/>
</dbReference>
<dbReference type="InterPro" id="IPR020618">
    <property type="entry name" value="Adenyl_kinase_AK6"/>
</dbReference>
<feature type="region of interest" description="LID" evidence="10">
    <location>
        <begin position="115"/>
        <end position="125"/>
    </location>
</feature>
<evidence type="ECO:0000256" key="4">
    <source>
        <dbReference type="ARBA" id="ARBA00022552"/>
    </source>
</evidence>
<evidence type="ECO:0000313" key="12">
    <source>
        <dbReference type="EMBL" id="RWR99246.1"/>
    </source>
</evidence>
<dbReference type="EC" id="2.7.4.3" evidence="10"/>
<evidence type="ECO:0000256" key="5">
    <source>
        <dbReference type="ARBA" id="ARBA00022679"/>
    </source>
</evidence>
<dbReference type="EMBL" id="NCKU01016170">
    <property type="protein sequence ID" value="RWR99246.1"/>
    <property type="molecule type" value="Genomic_DNA"/>
</dbReference>
<evidence type="ECO:0000256" key="2">
    <source>
        <dbReference type="ARBA" id="ARBA00022490"/>
    </source>
</evidence>
<dbReference type="GO" id="GO:0005524">
    <property type="term" value="F:ATP binding"/>
    <property type="evidence" value="ECO:0007669"/>
    <property type="project" value="UniProtKB-KW"/>
</dbReference>
<keyword evidence="14" id="KW-1185">Reference proteome</keyword>
<comment type="subcellular location">
    <subcellularLocation>
        <location evidence="10">Cytoplasm</location>
    </subcellularLocation>
    <subcellularLocation>
        <location evidence="10">Nucleus</location>
    </subcellularLocation>
</comment>
<dbReference type="GO" id="GO:0006364">
    <property type="term" value="P:rRNA processing"/>
    <property type="evidence" value="ECO:0007669"/>
    <property type="project" value="UniProtKB-KW"/>
</dbReference>
<feature type="binding site" evidence="10">
    <location>
        <position position="22"/>
    </location>
    <ligand>
        <name>ATP</name>
        <dbReference type="ChEBI" id="CHEBI:30616"/>
    </ligand>
</feature>
<feature type="binding site" evidence="10">
    <location>
        <position position="19"/>
    </location>
    <ligand>
        <name>ATP</name>
        <dbReference type="ChEBI" id="CHEBI:30616"/>
    </ligand>
</feature>
<dbReference type="FunFam" id="3.40.50.300:FF:000372">
    <property type="entry name" value="Adenylate kinase isoenzyme 6 homolog"/>
    <property type="match status" value="1"/>
</dbReference>
<dbReference type="Proteomes" id="UP000285301">
    <property type="component" value="Unassembled WGS sequence"/>
</dbReference>
<keyword evidence="8 10" id="KW-0067">ATP-binding</keyword>
<comment type="similarity">
    <text evidence="10">Belongs to the adenylate kinase family. AK6 subfamily.</text>
</comment>
<dbReference type="GO" id="GO:0005737">
    <property type="term" value="C:cytoplasm"/>
    <property type="evidence" value="ECO:0007669"/>
    <property type="project" value="UniProtKB-SubCell"/>
</dbReference>
<protein>
    <recommendedName>
        <fullName evidence="10">Adenylate kinase isoenzyme 6 homolog</fullName>
        <shortName evidence="10">AK6</shortName>
        <ecNumber evidence="10">2.7.4.3</ecNumber>
    </recommendedName>
    <alternativeName>
        <fullName evidence="10">Dual activity adenylate kinase/ATPase</fullName>
        <shortName evidence="10">AK/ATPase</shortName>
    </alternativeName>
</protein>
<keyword evidence="2 10" id="KW-0963">Cytoplasm</keyword>
<evidence type="ECO:0000313" key="13">
    <source>
        <dbReference type="EMBL" id="RWR99449.1"/>
    </source>
</evidence>
<evidence type="ECO:0000256" key="10">
    <source>
        <dbReference type="HAMAP-Rule" id="MF_03173"/>
    </source>
</evidence>
<reference evidence="12 14" key="1">
    <citation type="journal article" date="2018" name="Gigascience">
        <title>Genomes of trombidid mites reveal novel predicted allergens and laterally-transferred genes associated with secondary metabolism.</title>
        <authorList>
            <person name="Dong X."/>
            <person name="Chaisiri K."/>
            <person name="Xia D."/>
            <person name="Armstrong S.D."/>
            <person name="Fang Y."/>
            <person name="Donnelly M.J."/>
            <person name="Kadowaki T."/>
            <person name="McGarry J.W."/>
            <person name="Darby A.C."/>
            <person name="Makepeace B.L."/>
        </authorList>
    </citation>
    <scope>NUCLEOTIDE SEQUENCE [LARGE SCALE GENOMIC DNA]</scope>
    <source>
        <strain evidence="12">UoL-WK</strain>
    </source>
</reference>
<proteinExistence type="inferred from homology"/>
<dbReference type="GO" id="GO:0004017">
    <property type="term" value="F:AMP kinase activity"/>
    <property type="evidence" value="ECO:0007669"/>
    <property type="project" value="UniProtKB-UniRule"/>
</dbReference>
<keyword evidence="3 10" id="KW-0690">Ribosome biogenesis</keyword>
<accession>A0A443Q881</accession>
<evidence type="ECO:0000313" key="14">
    <source>
        <dbReference type="Proteomes" id="UP000285301"/>
    </source>
</evidence>
<comment type="function">
    <text evidence="10">Broad-specificity nucleoside monophosphate (NMP) kinase that catalyzes the reversible transfer of the terminal phosphate group between nucleoside triphosphates and monophosphates. Has also ATPase activity. Involved in the late cytoplasmic maturation steps of the 40S ribosomal particles, specifically 18S rRNA maturation. While NMP activity is not required for ribosome maturation, ATPase activity is. Associates transiently with small ribosomal subunit protein uS11. ATP hydrolysis breaks the interaction with uS11. May temporarily remove uS11 from the ribosome to enable a conformational change of the ribosomal RNA that is needed for the final maturation step of the small ribosomal subunit. Its NMP activity may have a role in nuclear energy homeostasis.</text>
</comment>
<evidence type="ECO:0000256" key="6">
    <source>
        <dbReference type="ARBA" id="ARBA00022741"/>
    </source>
</evidence>
<feature type="binding site" evidence="10">
    <location>
        <position position="20"/>
    </location>
    <ligand>
        <name>ATP</name>
        <dbReference type="ChEBI" id="CHEBI:30616"/>
    </ligand>
</feature>
<comment type="catalytic activity">
    <reaction evidence="1 10">
        <text>AMP + ATP = 2 ADP</text>
        <dbReference type="Rhea" id="RHEA:12973"/>
        <dbReference type="ChEBI" id="CHEBI:30616"/>
        <dbReference type="ChEBI" id="CHEBI:456215"/>
        <dbReference type="ChEBI" id="CHEBI:456216"/>
        <dbReference type="EC" id="2.7.4.3"/>
    </reaction>
</comment>
<name>A0A443Q881_9ACAR</name>
<dbReference type="PANTHER" id="PTHR12595">
    <property type="entry name" value="POS9-ACTIVATING FACTOR FAP7-RELATED"/>
    <property type="match status" value="1"/>
</dbReference>
<dbReference type="AlphaFoldDB" id="A0A443Q881"/>
<evidence type="ECO:0000256" key="3">
    <source>
        <dbReference type="ARBA" id="ARBA00022517"/>
    </source>
</evidence>
<dbReference type="Pfam" id="PF13238">
    <property type="entry name" value="AAA_18"/>
    <property type="match status" value="1"/>
</dbReference>
<dbReference type="InterPro" id="IPR027417">
    <property type="entry name" value="P-loop_NTPase"/>
</dbReference>
<dbReference type="SUPFAM" id="SSF52540">
    <property type="entry name" value="P-loop containing nucleoside triphosphate hydrolases"/>
    <property type="match status" value="1"/>
</dbReference>
<evidence type="ECO:0000256" key="7">
    <source>
        <dbReference type="ARBA" id="ARBA00022777"/>
    </source>
</evidence>
<gene>
    <name evidence="11" type="ORF">B4U79_00353</name>
    <name evidence="12" type="ORF">B4U79_06222</name>
    <name evidence="13" type="ORF">B4U79_15518</name>
</gene>
<keyword evidence="5 10" id="KW-0808">Transferase</keyword>
<evidence type="ECO:0000256" key="9">
    <source>
        <dbReference type="ARBA" id="ARBA00023242"/>
    </source>
</evidence>
<evidence type="ECO:0000256" key="8">
    <source>
        <dbReference type="ARBA" id="ARBA00022840"/>
    </source>
</evidence>
<feature type="binding site" evidence="10">
    <location>
        <position position="116"/>
    </location>
    <ligand>
        <name>ATP</name>
        <dbReference type="ChEBI" id="CHEBI:30616"/>
    </ligand>
</feature>
<comment type="catalytic activity">
    <reaction evidence="10">
        <text>ATP + H2O = ADP + phosphate + H(+)</text>
        <dbReference type="Rhea" id="RHEA:13065"/>
        <dbReference type="ChEBI" id="CHEBI:15377"/>
        <dbReference type="ChEBI" id="CHEBI:15378"/>
        <dbReference type="ChEBI" id="CHEBI:30616"/>
        <dbReference type="ChEBI" id="CHEBI:43474"/>
        <dbReference type="ChEBI" id="CHEBI:456216"/>
    </reaction>
</comment>
<dbReference type="STRING" id="1965070.A0A443Q881"/>
<keyword evidence="4 10" id="KW-0698">rRNA processing</keyword>
<keyword evidence="6 10" id="KW-0547">Nucleotide-binding</keyword>
<keyword evidence="9 10" id="KW-0539">Nucleus</keyword>
<dbReference type="GO" id="GO:0005634">
    <property type="term" value="C:nucleus"/>
    <property type="evidence" value="ECO:0007669"/>
    <property type="project" value="UniProtKB-SubCell"/>
</dbReference>
<reference evidence="12" key="2">
    <citation type="submission" date="2018-11" db="EMBL/GenBank/DDBJ databases">
        <title>Trombidioid mite genomics.</title>
        <authorList>
            <person name="Dong X."/>
        </authorList>
    </citation>
    <scope>NUCLEOTIDE SEQUENCE</scope>
    <source>
        <strain evidence="12">UoL-WK</strain>
    </source>
</reference>
<evidence type="ECO:0000313" key="11">
    <source>
        <dbReference type="EMBL" id="RWR98579.1"/>
    </source>
</evidence>
<dbReference type="GO" id="GO:0042274">
    <property type="term" value="P:ribosomal small subunit biogenesis"/>
    <property type="evidence" value="ECO:0007669"/>
    <property type="project" value="UniProtKB-UniRule"/>
</dbReference>
<dbReference type="GO" id="GO:0016887">
    <property type="term" value="F:ATP hydrolysis activity"/>
    <property type="evidence" value="ECO:0007669"/>
    <property type="project" value="UniProtKB-UniRule"/>
</dbReference>
<comment type="caution">
    <text evidence="10">Lacks conserved residue(s) required for the propagation of feature annotation.</text>
</comment>
<evidence type="ECO:0000256" key="1">
    <source>
        <dbReference type="ARBA" id="ARBA00000582"/>
    </source>
</evidence>
<feature type="region of interest" description="NMPbind" evidence="10">
    <location>
        <begin position="38"/>
        <end position="61"/>
    </location>
</feature>
<dbReference type="HAMAP" id="MF_00039">
    <property type="entry name" value="Adenylate_kinase_AK6"/>
    <property type="match status" value="1"/>
</dbReference>
<sequence>MEMKRKWPNFLVTGTPATGKSTLCDRIRKSCPQFTAINIGDFAKQHQLYDGYDEEFECHVIDEESLIDKLRPTLENKNGAIVIDYHGCDLFPSEWFNAVFVLRTSNTLLYDRLLQRNYSEKKLKNNVECEIFQTILDEANEAFDSDAVFELQNDTEQDLEKNVEFIVDWLKKWPHSNHSS</sequence>
<dbReference type="EMBL" id="NCKU01015110">
    <property type="protein sequence ID" value="RWR99449.1"/>
    <property type="molecule type" value="Genomic_DNA"/>
</dbReference>